<gene>
    <name evidence="2" type="ORF">C2S53_006421</name>
</gene>
<name>A0AAD4JF14_PERFH</name>
<dbReference type="Pfam" id="PF11976">
    <property type="entry name" value="Rad60-SLD"/>
    <property type="match status" value="1"/>
</dbReference>
<reference evidence="2 3" key="1">
    <citation type="journal article" date="2021" name="Nat. Commun.">
        <title>Incipient diploidization of the medicinal plant Perilla within 10,000 years.</title>
        <authorList>
            <person name="Zhang Y."/>
            <person name="Shen Q."/>
            <person name="Leng L."/>
            <person name="Zhang D."/>
            <person name="Chen S."/>
            <person name="Shi Y."/>
            <person name="Ning Z."/>
            <person name="Chen S."/>
        </authorList>
    </citation>
    <scope>NUCLEOTIDE SEQUENCE [LARGE SCALE GENOMIC DNA]</scope>
    <source>
        <strain evidence="3">cv. PC099</strain>
    </source>
</reference>
<accession>A0AAD4JF14</accession>
<keyword evidence="3" id="KW-1185">Reference proteome</keyword>
<evidence type="ECO:0000313" key="2">
    <source>
        <dbReference type="EMBL" id="KAH6832634.1"/>
    </source>
</evidence>
<dbReference type="PANTHER" id="PTHR10562">
    <property type="entry name" value="SMALL UBIQUITIN-RELATED MODIFIER"/>
    <property type="match status" value="1"/>
</dbReference>
<dbReference type="Gene3D" id="3.10.20.90">
    <property type="entry name" value="Phosphatidylinositol 3-kinase Catalytic Subunit, Chain A, domain 1"/>
    <property type="match status" value="1"/>
</dbReference>
<dbReference type="InterPro" id="IPR000626">
    <property type="entry name" value="Ubiquitin-like_dom"/>
</dbReference>
<dbReference type="SUPFAM" id="SSF54236">
    <property type="entry name" value="Ubiquitin-like"/>
    <property type="match status" value="1"/>
</dbReference>
<dbReference type="EMBL" id="SDAM02000067">
    <property type="protein sequence ID" value="KAH6832634.1"/>
    <property type="molecule type" value="Genomic_DNA"/>
</dbReference>
<organism evidence="2 3">
    <name type="scientific">Perilla frutescens var. hirtella</name>
    <name type="common">Perilla citriodora</name>
    <name type="synonym">Perilla setoyensis</name>
    <dbReference type="NCBI Taxonomy" id="608512"/>
    <lineage>
        <taxon>Eukaryota</taxon>
        <taxon>Viridiplantae</taxon>
        <taxon>Streptophyta</taxon>
        <taxon>Embryophyta</taxon>
        <taxon>Tracheophyta</taxon>
        <taxon>Spermatophyta</taxon>
        <taxon>Magnoliopsida</taxon>
        <taxon>eudicotyledons</taxon>
        <taxon>Gunneridae</taxon>
        <taxon>Pentapetalae</taxon>
        <taxon>asterids</taxon>
        <taxon>lamiids</taxon>
        <taxon>Lamiales</taxon>
        <taxon>Lamiaceae</taxon>
        <taxon>Nepetoideae</taxon>
        <taxon>Elsholtzieae</taxon>
        <taxon>Perilla</taxon>
    </lineage>
</organism>
<proteinExistence type="predicted"/>
<dbReference type="InterPro" id="IPR029071">
    <property type="entry name" value="Ubiquitin-like_domsf"/>
</dbReference>
<dbReference type="Proteomes" id="UP001190926">
    <property type="component" value="Unassembled WGS sequence"/>
</dbReference>
<dbReference type="PROSITE" id="PS50053">
    <property type="entry name" value="UBIQUITIN_2"/>
    <property type="match status" value="1"/>
</dbReference>
<protein>
    <recommendedName>
        <fullName evidence="1">Ubiquitin-like domain-containing protein</fullName>
    </recommendedName>
</protein>
<comment type="caution">
    <text evidence="2">The sequence shown here is derived from an EMBL/GenBank/DDBJ whole genome shotgun (WGS) entry which is preliminary data.</text>
</comment>
<sequence length="100" mass="11139">MEGRATTSGKSRLDQPLQHKTVVAIKSQDGDTAYYRVEREKKIGVLLSIYCKGRNIKKSDVTFIHDGVRIQPTKTFIQLGIKDGDEIDAMVHQNGGGYLC</sequence>
<evidence type="ECO:0000259" key="1">
    <source>
        <dbReference type="PROSITE" id="PS50053"/>
    </source>
</evidence>
<dbReference type="AlphaFoldDB" id="A0AAD4JF14"/>
<evidence type="ECO:0000313" key="3">
    <source>
        <dbReference type="Proteomes" id="UP001190926"/>
    </source>
</evidence>
<dbReference type="InterPro" id="IPR022617">
    <property type="entry name" value="Rad60/SUMO-like_dom"/>
</dbReference>
<feature type="domain" description="Ubiquitin-like" evidence="1">
    <location>
        <begin position="21"/>
        <end position="96"/>
    </location>
</feature>